<dbReference type="OMA" id="PYYVWGE"/>
<feature type="chain" id="PRO_5004085120" evidence="2">
    <location>
        <begin position="19"/>
        <end position="400"/>
    </location>
</feature>
<gene>
    <name evidence="4" type="ORF">UCREL1_718</name>
</gene>
<dbReference type="CDD" id="cd03457">
    <property type="entry name" value="intradiol_dioxygenase_like"/>
    <property type="match status" value="1"/>
</dbReference>
<feature type="region of interest" description="Disordered" evidence="1">
    <location>
        <begin position="362"/>
        <end position="400"/>
    </location>
</feature>
<evidence type="ECO:0000256" key="1">
    <source>
        <dbReference type="SAM" id="MobiDB-lite"/>
    </source>
</evidence>
<dbReference type="HOGENOM" id="CLU_027719_0_0_1"/>
<dbReference type="KEGG" id="ela:UCREL1_718"/>
<dbReference type="PANTHER" id="PTHR34315">
    <property type="match status" value="1"/>
</dbReference>
<feature type="domain" description="Intradiol ring-cleavage dioxygenases" evidence="3">
    <location>
        <begin position="135"/>
        <end position="235"/>
    </location>
</feature>
<evidence type="ECO:0000256" key="2">
    <source>
        <dbReference type="SAM" id="SignalP"/>
    </source>
</evidence>
<organism evidence="4 5">
    <name type="scientific">Eutypa lata (strain UCR-EL1)</name>
    <name type="common">Grapevine dieback disease fungus</name>
    <name type="synonym">Eutypa armeniacae</name>
    <dbReference type="NCBI Taxonomy" id="1287681"/>
    <lineage>
        <taxon>Eukaryota</taxon>
        <taxon>Fungi</taxon>
        <taxon>Dikarya</taxon>
        <taxon>Ascomycota</taxon>
        <taxon>Pezizomycotina</taxon>
        <taxon>Sordariomycetes</taxon>
        <taxon>Xylariomycetidae</taxon>
        <taxon>Xylariales</taxon>
        <taxon>Diatrypaceae</taxon>
        <taxon>Eutypa</taxon>
    </lineage>
</organism>
<dbReference type="eggNOG" id="ENOG502QW1S">
    <property type="taxonomic scope" value="Eukaryota"/>
</dbReference>
<name>M7T020_EUTLA</name>
<dbReference type="InterPro" id="IPR015889">
    <property type="entry name" value="Intradiol_dOase_core"/>
</dbReference>
<dbReference type="EMBL" id="KB705480">
    <property type="protein sequence ID" value="EMR72234.1"/>
    <property type="molecule type" value="Genomic_DNA"/>
</dbReference>
<dbReference type="PANTHER" id="PTHR34315:SF2">
    <property type="entry name" value="ANCHORED DIOXYGENASE, PUTATIVE (AFU_ORTHOLOGUE AFUA_3G01800)-RELATED"/>
    <property type="match status" value="1"/>
</dbReference>
<dbReference type="OrthoDB" id="121380at2759"/>
<evidence type="ECO:0000313" key="4">
    <source>
        <dbReference type="EMBL" id="EMR72234.1"/>
    </source>
</evidence>
<feature type="compositionally biased region" description="Gly residues" evidence="1">
    <location>
        <begin position="362"/>
        <end position="374"/>
    </location>
</feature>
<dbReference type="SUPFAM" id="SSF49482">
    <property type="entry name" value="Aromatic compound dioxygenase"/>
    <property type="match status" value="1"/>
</dbReference>
<feature type="signal peptide" evidence="2">
    <location>
        <begin position="1"/>
        <end position="18"/>
    </location>
</feature>
<reference evidence="5" key="1">
    <citation type="journal article" date="2013" name="Genome Announc.">
        <title>Draft genome sequence of the grapevine dieback fungus Eutypa lata UCR-EL1.</title>
        <authorList>
            <person name="Blanco-Ulate B."/>
            <person name="Rolshausen P.E."/>
            <person name="Cantu D."/>
        </authorList>
    </citation>
    <scope>NUCLEOTIDE SEQUENCE [LARGE SCALE GENOMIC DNA]</scope>
    <source>
        <strain evidence="5">UCR-EL1</strain>
    </source>
</reference>
<dbReference type="Pfam" id="PF00775">
    <property type="entry name" value="Dioxygenase_C"/>
    <property type="match status" value="1"/>
</dbReference>
<dbReference type="GO" id="GO:0016702">
    <property type="term" value="F:oxidoreductase activity, acting on single donors with incorporation of molecular oxygen, incorporation of two atoms of oxygen"/>
    <property type="evidence" value="ECO:0007669"/>
    <property type="project" value="InterPro"/>
</dbReference>
<protein>
    <submittedName>
        <fullName evidence="4">Putative gpi anchored protein</fullName>
    </submittedName>
</protein>
<dbReference type="AlphaFoldDB" id="M7T020"/>
<evidence type="ECO:0000259" key="3">
    <source>
        <dbReference type="Pfam" id="PF00775"/>
    </source>
</evidence>
<dbReference type="Proteomes" id="UP000012174">
    <property type="component" value="Unassembled WGS sequence"/>
</dbReference>
<proteinExistence type="predicted"/>
<keyword evidence="2" id="KW-0732">Signal</keyword>
<sequence length="400" mass="43144">MVAFSKLAVAAFASYAAAHPGEKHDAHKMKREIVARDFAAQVGARSLGSCSSQPHARALNQRSVMRRAQKVNDIRKKRGISAPARKNKRDLEDMQKWEAINHNMSSTMDWDMFSPIEDVFGANTSCILAPEVTDGPYYVAGEFMRSNVKESKWSDGVDVFLEIQYIDTNTCEPIPAVAVDIWNCNATGTYSGISTSGNYAEGGYNSTYLRGIQLTDHDGVAAFETIFPGHYDGRAIHTHLLAHTDAKVQSNGTISIWEAPVAHIGQLFWPDDLREEVEATYPYTLNTQALTTNDEDMWSIIAADESFDPMPQYVYLGDSIEDGLFAWIQIGINGSADYTDDEYYGVAAYLDAEGGHSTGYTVGGGGGGEGGNGTTNGTMPSGGPSGTDIPTGAAPSSTSA</sequence>
<accession>M7T020</accession>
<dbReference type="GO" id="GO:0008199">
    <property type="term" value="F:ferric iron binding"/>
    <property type="evidence" value="ECO:0007669"/>
    <property type="project" value="InterPro"/>
</dbReference>
<dbReference type="InterPro" id="IPR000627">
    <property type="entry name" value="Intradiol_dOase_C"/>
</dbReference>
<dbReference type="Gene3D" id="2.60.130.10">
    <property type="entry name" value="Aromatic compound dioxygenase"/>
    <property type="match status" value="1"/>
</dbReference>
<keyword evidence="5" id="KW-1185">Reference proteome</keyword>
<evidence type="ECO:0000313" key="5">
    <source>
        <dbReference type="Proteomes" id="UP000012174"/>
    </source>
</evidence>